<accession>A0ACB8FWA9</accession>
<name>A0ACB8FWA9_9SAUR</name>
<dbReference type="EMBL" id="CM037624">
    <property type="protein sequence ID" value="KAH8010907.1"/>
    <property type="molecule type" value="Genomic_DNA"/>
</dbReference>
<sequence length="269" mass="28982">MECRHFSPPKETFSRSSAERTRSFSKASTLWEGTQTTKPPGKVSAKSVGTAKKKAQGEGAAPTVPAAKRSKTAASTSIPYRDVLSTDRLRTAGDDQIQADVDSGGDGRPFSPQQPKHEDEEIANIPERAAEGDSPLRTAPPNDGSSQLSRQDRDGRGVDQASETSLVPTQTLQQGRWQQASPEQLISCYNTSNTCAAKKVLDGLLAQYGTVETCEQVNTDTETAVVNVTYANKDQARQQGTVEPADLMAEHKLKARLDKGLNLIGCRHA</sequence>
<reference evidence="1" key="1">
    <citation type="submission" date="2021-08" db="EMBL/GenBank/DDBJ databases">
        <title>The first chromosome-level gecko genome reveals the dynamic sex chromosomes of Neotropical dwarf geckos (Sphaerodactylidae: Sphaerodactylus).</title>
        <authorList>
            <person name="Pinto B.J."/>
            <person name="Keating S.E."/>
            <person name="Gamble T."/>
        </authorList>
    </citation>
    <scope>NUCLEOTIDE SEQUENCE</scope>
    <source>
        <strain evidence="1">TG3544</strain>
    </source>
</reference>
<keyword evidence="2" id="KW-1185">Reference proteome</keyword>
<evidence type="ECO:0000313" key="1">
    <source>
        <dbReference type="EMBL" id="KAH8010907.1"/>
    </source>
</evidence>
<protein>
    <submittedName>
        <fullName evidence="1">Uncharacterized protein</fullName>
    </submittedName>
</protein>
<dbReference type="Proteomes" id="UP000827872">
    <property type="component" value="Linkage Group LG11"/>
</dbReference>
<comment type="caution">
    <text evidence="1">The sequence shown here is derived from an EMBL/GenBank/DDBJ whole genome shotgun (WGS) entry which is preliminary data.</text>
</comment>
<proteinExistence type="predicted"/>
<gene>
    <name evidence="1" type="ORF">K3G42_015840</name>
</gene>
<organism evidence="1 2">
    <name type="scientific">Sphaerodactylus townsendi</name>
    <dbReference type="NCBI Taxonomy" id="933632"/>
    <lineage>
        <taxon>Eukaryota</taxon>
        <taxon>Metazoa</taxon>
        <taxon>Chordata</taxon>
        <taxon>Craniata</taxon>
        <taxon>Vertebrata</taxon>
        <taxon>Euteleostomi</taxon>
        <taxon>Lepidosauria</taxon>
        <taxon>Squamata</taxon>
        <taxon>Bifurcata</taxon>
        <taxon>Gekkota</taxon>
        <taxon>Sphaerodactylidae</taxon>
        <taxon>Sphaerodactylus</taxon>
    </lineage>
</organism>
<evidence type="ECO:0000313" key="2">
    <source>
        <dbReference type="Proteomes" id="UP000827872"/>
    </source>
</evidence>